<dbReference type="AlphaFoldDB" id="A0A5C4N1Y3"/>
<evidence type="ECO:0000313" key="2">
    <source>
        <dbReference type="EMBL" id="TNC51391.1"/>
    </source>
</evidence>
<dbReference type="Gene3D" id="3.20.80.10">
    <property type="entry name" value="Regulatory factor, effector binding domain"/>
    <property type="match status" value="1"/>
</dbReference>
<accession>A0A5C4N1Y3</accession>
<reference evidence="2 3" key="1">
    <citation type="submission" date="2019-05" db="EMBL/GenBank/DDBJ databases">
        <title>Mumia sp. nov., isolated from the intestinal contents of plateau pika (Ochotona curzoniae) in the Qinghai-Tibet plateau of China.</title>
        <authorList>
            <person name="Tian Z."/>
        </authorList>
    </citation>
    <scope>NUCLEOTIDE SEQUENCE [LARGE SCALE GENOMIC DNA]</scope>
    <source>
        <strain evidence="3">527</strain>
    </source>
</reference>
<evidence type="ECO:0000313" key="3">
    <source>
        <dbReference type="Proteomes" id="UP000306740"/>
    </source>
</evidence>
<dbReference type="InterPro" id="IPR008319">
    <property type="entry name" value="GyrI-like_CCH_Lin2189-like"/>
</dbReference>
<dbReference type="OrthoDB" id="4772335at2"/>
<dbReference type="RefSeq" id="WP_139105074.1">
    <property type="nucleotide sequence ID" value="NZ_VDFR01000008.1"/>
</dbReference>
<dbReference type="InterPro" id="IPR011256">
    <property type="entry name" value="Reg_factor_effector_dom_sf"/>
</dbReference>
<dbReference type="EMBL" id="VDFR01000008">
    <property type="protein sequence ID" value="TNC51391.1"/>
    <property type="molecule type" value="Genomic_DNA"/>
</dbReference>
<dbReference type="Proteomes" id="UP000306740">
    <property type="component" value="Unassembled WGS sequence"/>
</dbReference>
<proteinExistence type="predicted"/>
<dbReference type="PIRSF" id="PIRSF031644">
    <property type="entry name" value="UCP031644"/>
    <property type="match status" value="1"/>
</dbReference>
<name>A0A5C4N1Y3_9ACTN</name>
<evidence type="ECO:0000259" key="1">
    <source>
        <dbReference type="Pfam" id="PF06445"/>
    </source>
</evidence>
<gene>
    <name evidence="2" type="ORF">FHE65_01675</name>
</gene>
<dbReference type="InterPro" id="IPR029442">
    <property type="entry name" value="GyrI-like"/>
</dbReference>
<protein>
    <recommendedName>
        <fullName evidence="1">GyrI-like small molecule binding domain-containing protein</fullName>
    </recommendedName>
</protein>
<comment type="caution">
    <text evidence="2">The sequence shown here is derived from an EMBL/GenBank/DDBJ whole genome shotgun (WGS) entry which is preliminary data.</text>
</comment>
<sequence length="211" mass="24062">MLNHDVKKERKDLYAPKAGEFAIVEVPEMRFLMVDGHGDPNTAPAYTEAVEALYTTSYTVRALAKARLEKVHTVAPLEGLWSADDWEVFRTREKSAWDWTMMIAQPDWITGDLVDDALKTAEKKAAYKKKELPALERIRFAPYAEGRSVQILHRGPYDDEGPTLRRLHDEFLPAQGLEPIGRHHEIYLSDPRKTEPAKLRTILRQPVTDAG</sequence>
<organism evidence="2 3">
    <name type="scientific">Mumia zhuanghuii</name>
    <dbReference type="NCBI Taxonomy" id="2585211"/>
    <lineage>
        <taxon>Bacteria</taxon>
        <taxon>Bacillati</taxon>
        <taxon>Actinomycetota</taxon>
        <taxon>Actinomycetes</taxon>
        <taxon>Propionibacteriales</taxon>
        <taxon>Nocardioidaceae</taxon>
        <taxon>Mumia</taxon>
    </lineage>
</organism>
<feature type="domain" description="GyrI-like small molecule binding" evidence="1">
    <location>
        <begin position="20"/>
        <end position="203"/>
    </location>
</feature>
<dbReference type="SUPFAM" id="SSF55136">
    <property type="entry name" value="Probable bacterial effector-binding domain"/>
    <property type="match status" value="1"/>
</dbReference>
<dbReference type="Pfam" id="PF06445">
    <property type="entry name" value="GyrI-like"/>
    <property type="match status" value="1"/>
</dbReference>